<name>A0A1J7HN84_LUPAN</name>
<dbReference type="SMART" id="SM00297">
    <property type="entry name" value="BROMO"/>
    <property type="match status" value="1"/>
</dbReference>
<keyword evidence="1 2" id="KW-0103">Bromodomain</keyword>
<proteinExistence type="predicted"/>
<feature type="domain" description="Bromo" evidence="4">
    <location>
        <begin position="121"/>
        <end position="193"/>
    </location>
</feature>
<dbReference type="AlphaFoldDB" id="A0A1J7HN84"/>
<evidence type="ECO:0000256" key="1">
    <source>
        <dbReference type="ARBA" id="ARBA00023117"/>
    </source>
</evidence>
<feature type="compositionally biased region" description="Basic and acidic residues" evidence="3">
    <location>
        <begin position="45"/>
        <end position="55"/>
    </location>
</feature>
<organism evidence="5 6">
    <name type="scientific">Lupinus angustifolius</name>
    <name type="common">Narrow-leaved blue lupine</name>
    <dbReference type="NCBI Taxonomy" id="3871"/>
    <lineage>
        <taxon>Eukaryota</taxon>
        <taxon>Viridiplantae</taxon>
        <taxon>Streptophyta</taxon>
        <taxon>Embryophyta</taxon>
        <taxon>Tracheophyta</taxon>
        <taxon>Spermatophyta</taxon>
        <taxon>Magnoliopsida</taxon>
        <taxon>eudicotyledons</taxon>
        <taxon>Gunneridae</taxon>
        <taxon>Pentapetalae</taxon>
        <taxon>rosids</taxon>
        <taxon>fabids</taxon>
        <taxon>Fabales</taxon>
        <taxon>Fabaceae</taxon>
        <taxon>Papilionoideae</taxon>
        <taxon>50 kb inversion clade</taxon>
        <taxon>genistoids sensu lato</taxon>
        <taxon>core genistoids</taxon>
        <taxon>Genisteae</taxon>
        <taxon>Lupinus</taxon>
    </lineage>
</organism>
<dbReference type="InterPro" id="IPR051831">
    <property type="entry name" value="Bromodomain_contain_prot"/>
</dbReference>
<dbReference type="InterPro" id="IPR001487">
    <property type="entry name" value="Bromodomain"/>
</dbReference>
<evidence type="ECO:0000259" key="4">
    <source>
        <dbReference type="PROSITE" id="PS50014"/>
    </source>
</evidence>
<reference evidence="5 6" key="1">
    <citation type="journal article" date="2017" name="Plant Biotechnol. J.">
        <title>A comprehensive draft genome sequence for lupin (Lupinus angustifolius), an emerging health food: insights into plant-microbe interactions and legume evolution.</title>
        <authorList>
            <person name="Hane J.K."/>
            <person name="Ming Y."/>
            <person name="Kamphuis L.G."/>
            <person name="Nelson M.N."/>
            <person name="Garg G."/>
            <person name="Atkins C.A."/>
            <person name="Bayer P.E."/>
            <person name="Bravo A."/>
            <person name="Bringans S."/>
            <person name="Cannon S."/>
            <person name="Edwards D."/>
            <person name="Foley R."/>
            <person name="Gao L.L."/>
            <person name="Harrison M.J."/>
            <person name="Huang W."/>
            <person name="Hurgobin B."/>
            <person name="Li S."/>
            <person name="Liu C.W."/>
            <person name="McGrath A."/>
            <person name="Morahan G."/>
            <person name="Murray J."/>
            <person name="Weller J."/>
            <person name="Jian J."/>
            <person name="Singh K.B."/>
        </authorList>
    </citation>
    <scope>NUCLEOTIDE SEQUENCE [LARGE SCALE GENOMIC DNA]</scope>
    <source>
        <strain evidence="6">cv. Tanjil</strain>
        <tissue evidence="5">Whole plant</tissue>
    </source>
</reference>
<evidence type="ECO:0000256" key="3">
    <source>
        <dbReference type="SAM" id="MobiDB-lite"/>
    </source>
</evidence>
<feature type="region of interest" description="Disordered" evidence="3">
    <location>
        <begin position="223"/>
        <end position="259"/>
    </location>
</feature>
<dbReference type="Gene3D" id="1.20.920.10">
    <property type="entry name" value="Bromodomain-like"/>
    <property type="match status" value="1"/>
</dbReference>
<feature type="compositionally biased region" description="Basic and acidic residues" evidence="3">
    <location>
        <begin position="19"/>
        <end position="32"/>
    </location>
</feature>
<dbReference type="Pfam" id="PF00439">
    <property type="entry name" value="Bromodomain"/>
    <property type="match status" value="1"/>
</dbReference>
<evidence type="ECO:0000256" key="2">
    <source>
        <dbReference type="PROSITE-ProRule" id="PRU00035"/>
    </source>
</evidence>
<dbReference type="InterPro" id="IPR036427">
    <property type="entry name" value="Bromodomain-like_sf"/>
</dbReference>
<dbReference type="Gramene" id="OIW14108">
    <property type="protein sequence ID" value="OIW14108"/>
    <property type="gene ID" value="TanjilG_19487"/>
</dbReference>
<evidence type="ECO:0000313" key="6">
    <source>
        <dbReference type="Proteomes" id="UP000188354"/>
    </source>
</evidence>
<dbReference type="EMBL" id="CM007364">
    <property type="protein sequence ID" value="OIW14108.1"/>
    <property type="molecule type" value="Genomic_DNA"/>
</dbReference>
<evidence type="ECO:0000313" key="5">
    <source>
        <dbReference type="EMBL" id="OIW14108.1"/>
    </source>
</evidence>
<dbReference type="PROSITE" id="PS50014">
    <property type="entry name" value="BROMODOMAIN_2"/>
    <property type="match status" value="1"/>
</dbReference>
<feature type="compositionally biased region" description="Basic and acidic residues" evidence="3">
    <location>
        <begin position="63"/>
        <end position="90"/>
    </location>
</feature>
<keyword evidence="6" id="KW-1185">Reference proteome</keyword>
<feature type="region of interest" description="Disordered" evidence="3">
    <location>
        <begin position="1"/>
        <end position="110"/>
    </location>
</feature>
<sequence>MFEEEIEQTERRRSTRIIALEERKQVERDRKLALARKNNSTNQENRNKGKEKVHANLDYSNDVEEHGPGKKGRKSNELEHVTSSTKEEQHPGSGGSSRKNESSQNSIPEKHVLESILDALQRKDREELFAMPVISPNVVEEGHDGITKQPMDFGTMRAKLHEGMYTNLEQFKHDIYSICFSAMNGNPGTSRYHKVAEAIYSHARRLLEGLSADPQEFGLTLSLNKRCPNRNPQDGQPRTSRHARLPPKPAGRKKATHSMVHETQRRDMYWPPSNDTLVSDFVNANKFNIQLIADASNYRASLLRFVEDLGPVAKRVAAQKLQSLNLIDNVPGTEILHPTASPHSPTKLDTPNNTEGLPLALSLANNTPKILHASADHENRNDNNTIAVGVNINDGADNSWSARAAAILGNIFINNDKGKSLYGYENSNAVGTMGNWGPSKGKMVSTHENMFSFQEGTIHNRNGNNTGHSNTSAGSSRTVFTRVWPTQVIPPKPLESITGNNSRPVLSFMQQPRAEDYYSMPNTSNLLELSLMPQQLMPTYSMPLINESVLSLASHHRPEDYISIKPTINLTGQSHVPEHSMYSGINSHSGLSLMPHLELGGSSNPRNSVSGKSVFSSQDAMLSNWDQPDTLFGLGTPYEHGDFDALMSGSSSTQYFNNTPYPIEASYEQVLQHAPSSYTPPPTFFDSPMHLIREPNQQSLFHQPEPEISLDHGMPLGSALNYNEEGAALVDQPQELIADASNYRASLLRFVEDLGPVAKRVAAQKLQSLNLIDNVPGTEILHPTASPHSPTKLDTPNNTEGLPLALSLANNTPKILHASADHENRNDNNTIAVGVNINDGADNSWSARAAAILGNIFINNDKGKSLYGYENSNAVGTMGNWGPSKGKMVSTHENMFSFQEGTIHNRNGNNTGHSNTSAGSSRTVFTRVWPTQVIPPKPLESITGNNSRPVLSFMQQPRAEDYYSMPNTSNLLELSLMPQQLMPTYSMPLINESVLSLASHHRPEDYISIKPTINLTGQSHVPEHSMYSGINSHSGLSLMPHLELGGSSNPRNSVSGKSVFSSQDAMLSNWDQPDTLFGLGTPYEHGDFDALMSGSSSTQYFNNTPYPIEASYEQVLQHAPSSYTPPPTFFDSPMHLIREPNQQSLFHQPEPEISLDHGMPLGSALNYNEEGAALVDQPQEVTRKLLPD</sequence>
<dbReference type="PANTHER" id="PTHR22881">
    <property type="entry name" value="BROMODOMAIN CONTAINING PROTEIN"/>
    <property type="match status" value="1"/>
</dbReference>
<dbReference type="Proteomes" id="UP000188354">
    <property type="component" value="Chromosome LG04"/>
</dbReference>
<dbReference type="SUPFAM" id="SSF47370">
    <property type="entry name" value="Bromodomain"/>
    <property type="match status" value="1"/>
</dbReference>
<protein>
    <recommendedName>
        <fullName evidence="4">Bromo domain-containing protein</fullName>
    </recommendedName>
</protein>
<feature type="compositionally biased region" description="Basic residues" evidence="3">
    <location>
        <begin position="239"/>
        <end position="256"/>
    </location>
</feature>
<gene>
    <name evidence="5" type="ORF">TanjilG_19487</name>
</gene>
<dbReference type="STRING" id="3871.A0A1J7HN84"/>
<accession>A0A1J7HN84</accession>
<dbReference type="PANTHER" id="PTHR22881:SF26">
    <property type="entry name" value="BROMODOMAIN CONTAINING PROTEIN, EXPRESSED"/>
    <property type="match status" value="1"/>
</dbReference>